<comment type="caution">
    <text evidence="3">The sequence shown here is derived from an EMBL/GenBank/DDBJ whole genome shotgun (WGS) entry which is preliminary data.</text>
</comment>
<reference evidence="3 4" key="1">
    <citation type="submission" date="2020-08" db="EMBL/GenBank/DDBJ databases">
        <title>Bridging the membrane lipid divide: bacteria of the FCB group superphylum have the potential to synthesize archaeal ether lipids.</title>
        <authorList>
            <person name="Villanueva L."/>
            <person name="Von Meijenfeldt F.A.B."/>
            <person name="Westbye A.B."/>
            <person name="Yadav S."/>
            <person name="Hopmans E.C."/>
            <person name="Dutilh B.E."/>
            <person name="Sinninghe Damste J.S."/>
        </authorList>
    </citation>
    <scope>NUCLEOTIDE SEQUENCE [LARGE SCALE GENOMIC DNA]</scope>
    <source>
        <strain evidence="3">NIOZ-UU81</strain>
    </source>
</reference>
<dbReference type="Proteomes" id="UP000599024">
    <property type="component" value="Unassembled WGS sequence"/>
</dbReference>
<name>A0A8J6TE65_9BACT</name>
<feature type="compositionally biased region" description="Polar residues" evidence="2">
    <location>
        <begin position="79"/>
        <end position="88"/>
    </location>
</feature>
<evidence type="ECO:0000256" key="1">
    <source>
        <dbReference type="SAM" id="Coils"/>
    </source>
</evidence>
<accession>A0A8J6TE65</accession>
<feature type="region of interest" description="Disordered" evidence="2">
    <location>
        <begin position="77"/>
        <end position="110"/>
    </location>
</feature>
<feature type="coiled-coil region" evidence="1">
    <location>
        <begin position="7"/>
        <end position="38"/>
    </location>
</feature>
<evidence type="ECO:0000256" key="2">
    <source>
        <dbReference type="SAM" id="MobiDB-lite"/>
    </source>
</evidence>
<dbReference type="EMBL" id="JACNLK010000054">
    <property type="protein sequence ID" value="MBC8208809.1"/>
    <property type="molecule type" value="Genomic_DNA"/>
</dbReference>
<gene>
    <name evidence="3" type="ORF">H8E79_06545</name>
</gene>
<keyword evidence="1" id="KW-0175">Coiled coil</keyword>
<evidence type="ECO:0008006" key="5">
    <source>
        <dbReference type="Google" id="ProtNLM"/>
    </source>
</evidence>
<protein>
    <recommendedName>
        <fullName evidence="5">Cell division protein ZapB</fullName>
    </recommendedName>
</protein>
<organism evidence="3 4">
    <name type="scientific">Candidatus Desulfatifera sulfidica</name>
    <dbReference type="NCBI Taxonomy" id="2841691"/>
    <lineage>
        <taxon>Bacteria</taxon>
        <taxon>Pseudomonadati</taxon>
        <taxon>Thermodesulfobacteriota</taxon>
        <taxon>Desulfobulbia</taxon>
        <taxon>Desulfobulbales</taxon>
        <taxon>Desulfobulbaceae</taxon>
        <taxon>Candidatus Desulfatifera</taxon>
    </lineage>
</organism>
<evidence type="ECO:0000313" key="4">
    <source>
        <dbReference type="Proteomes" id="UP000599024"/>
    </source>
</evidence>
<sequence>MSRINEMERLELFVANLLEKYNNLLAEKNKLAELLVQRESTIETLEFDLEALGEERGEISTRVNGLLGKIEAWEESVGTRESASQEAASDNGGVQGNLFSVDSQDGVVVE</sequence>
<dbReference type="AlphaFoldDB" id="A0A8J6TE65"/>
<proteinExistence type="predicted"/>
<evidence type="ECO:0000313" key="3">
    <source>
        <dbReference type="EMBL" id="MBC8208809.1"/>
    </source>
</evidence>